<evidence type="ECO:0000313" key="9">
    <source>
        <dbReference type="Proteomes" id="UP001174997"/>
    </source>
</evidence>
<protein>
    <recommendedName>
        <fullName evidence="7">MARVEL domain-containing protein</fullName>
    </recommendedName>
</protein>
<evidence type="ECO:0000256" key="2">
    <source>
        <dbReference type="ARBA" id="ARBA00022692"/>
    </source>
</evidence>
<accession>A0AA39ZJX3</accession>
<gene>
    <name evidence="8" type="ORF">QBC41DRAFT_314350</name>
</gene>
<evidence type="ECO:0000256" key="5">
    <source>
        <dbReference type="SAM" id="MobiDB-lite"/>
    </source>
</evidence>
<dbReference type="GO" id="GO:0016020">
    <property type="term" value="C:membrane"/>
    <property type="evidence" value="ECO:0007669"/>
    <property type="project" value="UniProtKB-SubCell"/>
</dbReference>
<sequence length="213" mass="23333">MGAASKVIHIILRVFEVICSVIVLGLVARFLHLVSEAGVSADSRIVYAVVTASISTLFALVFIAPFIYAYLAFPMDAILFVMWIVVFGLLTSRTGSSMCNASWYWNYWGYYWGGWWRVPDLTTWDRGYGGCASWRAVLAFSFLAAIAFLVSAILGAVVVHRYRRKNSPVTTRDISAPIPQSPATGRPETAQVHDPRAPPSAPAQQTVGTAIDV</sequence>
<dbReference type="Proteomes" id="UP001174997">
    <property type="component" value="Unassembled WGS sequence"/>
</dbReference>
<comment type="subcellular location">
    <subcellularLocation>
        <location evidence="1">Membrane</location>
        <topology evidence="1">Multi-pass membrane protein</topology>
    </subcellularLocation>
</comment>
<dbReference type="AlphaFoldDB" id="A0AA39ZJX3"/>
<dbReference type="PANTHER" id="PTHR39608">
    <property type="entry name" value="INTEGRAL MEMBRANE PROTEIN (AFU_ORTHOLOGUE AFUA_5G08640)"/>
    <property type="match status" value="1"/>
</dbReference>
<feature type="transmembrane region" description="Helical" evidence="6">
    <location>
        <begin position="45"/>
        <end position="71"/>
    </location>
</feature>
<keyword evidence="3 6" id="KW-1133">Transmembrane helix</keyword>
<keyword evidence="4 6" id="KW-0472">Membrane</keyword>
<evidence type="ECO:0000313" key="8">
    <source>
        <dbReference type="EMBL" id="KAK0672172.1"/>
    </source>
</evidence>
<feature type="region of interest" description="Disordered" evidence="5">
    <location>
        <begin position="170"/>
        <end position="213"/>
    </location>
</feature>
<dbReference type="PANTHER" id="PTHR39608:SF1">
    <property type="entry name" value="INTEGRAL MEMBRANE PROTEIN (AFU_ORTHOLOGUE AFUA_5G08640)"/>
    <property type="match status" value="1"/>
</dbReference>
<evidence type="ECO:0000256" key="4">
    <source>
        <dbReference type="ARBA" id="ARBA00023136"/>
    </source>
</evidence>
<feature type="transmembrane region" description="Helical" evidence="6">
    <location>
        <begin position="78"/>
        <end position="105"/>
    </location>
</feature>
<feature type="transmembrane region" description="Helical" evidence="6">
    <location>
        <begin position="136"/>
        <end position="159"/>
    </location>
</feature>
<evidence type="ECO:0000256" key="3">
    <source>
        <dbReference type="ARBA" id="ARBA00022989"/>
    </source>
</evidence>
<reference evidence="8" key="1">
    <citation type="submission" date="2023-06" db="EMBL/GenBank/DDBJ databases">
        <title>Genome-scale phylogeny and comparative genomics of the fungal order Sordariales.</title>
        <authorList>
            <consortium name="Lawrence Berkeley National Laboratory"/>
            <person name="Hensen N."/>
            <person name="Bonometti L."/>
            <person name="Westerberg I."/>
            <person name="Brannstrom I.O."/>
            <person name="Guillou S."/>
            <person name="Cros-Aarteil S."/>
            <person name="Calhoun S."/>
            <person name="Haridas S."/>
            <person name="Kuo A."/>
            <person name="Mondo S."/>
            <person name="Pangilinan J."/>
            <person name="Riley R."/>
            <person name="Labutti K."/>
            <person name="Andreopoulos B."/>
            <person name="Lipzen A."/>
            <person name="Chen C."/>
            <person name="Yanf M."/>
            <person name="Daum C."/>
            <person name="Ng V."/>
            <person name="Clum A."/>
            <person name="Steindorff A."/>
            <person name="Ohm R."/>
            <person name="Martin F."/>
            <person name="Silar P."/>
            <person name="Natvig D."/>
            <person name="Lalanne C."/>
            <person name="Gautier V."/>
            <person name="Ament-Velasquez S.L."/>
            <person name="Kruys A."/>
            <person name="Hutchinson M.I."/>
            <person name="Powell A.J."/>
            <person name="Barry K."/>
            <person name="Miller A.N."/>
            <person name="Grigoriev I.V."/>
            <person name="Debuchy R."/>
            <person name="Gladieux P."/>
            <person name="Thoren M.H."/>
            <person name="Johannesson H."/>
        </authorList>
    </citation>
    <scope>NUCLEOTIDE SEQUENCE</scope>
    <source>
        <strain evidence="8">CBS 307.81</strain>
    </source>
</reference>
<dbReference type="Pfam" id="PF01284">
    <property type="entry name" value="MARVEL"/>
    <property type="match status" value="1"/>
</dbReference>
<comment type="caution">
    <text evidence="8">The sequence shown here is derived from an EMBL/GenBank/DDBJ whole genome shotgun (WGS) entry which is preliminary data.</text>
</comment>
<proteinExistence type="predicted"/>
<feature type="compositionally biased region" description="Polar residues" evidence="5">
    <location>
        <begin position="202"/>
        <end position="213"/>
    </location>
</feature>
<dbReference type="EMBL" id="JAULSY010000015">
    <property type="protein sequence ID" value="KAK0672172.1"/>
    <property type="molecule type" value="Genomic_DNA"/>
</dbReference>
<feature type="transmembrane region" description="Helical" evidence="6">
    <location>
        <begin position="12"/>
        <end position="33"/>
    </location>
</feature>
<organism evidence="8 9">
    <name type="scientific">Cercophora samala</name>
    <dbReference type="NCBI Taxonomy" id="330535"/>
    <lineage>
        <taxon>Eukaryota</taxon>
        <taxon>Fungi</taxon>
        <taxon>Dikarya</taxon>
        <taxon>Ascomycota</taxon>
        <taxon>Pezizomycotina</taxon>
        <taxon>Sordariomycetes</taxon>
        <taxon>Sordariomycetidae</taxon>
        <taxon>Sordariales</taxon>
        <taxon>Lasiosphaeriaceae</taxon>
        <taxon>Cercophora</taxon>
    </lineage>
</organism>
<feature type="domain" description="MARVEL" evidence="7">
    <location>
        <begin position="8"/>
        <end position="154"/>
    </location>
</feature>
<evidence type="ECO:0000256" key="1">
    <source>
        <dbReference type="ARBA" id="ARBA00004141"/>
    </source>
</evidence>
<keyword evidence="2 6" id="KW-0812">Transmembrane</keyword>
<name>A0AA39ZJX3_9PEZI</name>
<dbReference type="InterPro" id="IPR008253">
    <property type="entry name" value="Marvel"/>
</dbReference>
<evidence type="ECO:0000259" key="7">
    <source>
        <dbReference type="Pfam" id="PF01284"/>
    </source>
</evidence>
<evidence type="ECO:0000256" key="6">
    <source>
        <dbReference type="SAM" id="Phobius"/>
    </source>
</evidence>
<keyword evidence="9" id="KW-1185">Reference proteome</keyword>